<keyword evidence="3" id="KW-1185">Reference proteome</keyword>
<accession>A0A1H2WE57</accession>
<dbReference type="Proteomes" id="UP000199441">
    <property type="component" value="Unassembled WGS sequence"/>
</dbReference>
<evidence type="ECO:0000313" key="3">
    <source>
        <dbReference type="Proteomes" id="UP000199441"/>
    </source>
</evidence>
<organism evidence="2 3">
    <name type="scientific">Litoreibacter albidus</name>
    <dbReference type="NCBI Taxonomy" id="670155"/>
    <lineage>
        <taxon>Bacteria</taxon>
        <taxon>Pseudomonadati</taxon>
        <taxon>Pseudomonadota</taxon>
        <taxon>Alphaproteobacteria</taxon>
        <taxon>Rhodobacterales</taxon>
        <taxon>Roseobacteraceae</taxon>
        <taxon>Litoreibacter</taxon>
    </lineage>
</organism>
<reference evidence="3" key="1">
    <citation type="submission" date="2016-10" db="EMBL/GenBank/DDBJ databases">
        <authorList>
            <person name="Varghese N."/>
            <person name="Submissions S."/>
        </authorList>
    </citation>
    <scope>NUCLEOTIDE SEQUENCE [LARGE SCALE GENOMIC DNA]</scope>
    <source>
        <strain evidence="3">DSM 26922</strain>
    </source>
</reference>
<gene>
    <name evidence="2" type="ORF">SAMN04488001_1810</name>
</gene>
<sequence>MNVKLLLVVAAVLLSACAHKGGLARIPAGEQAATIRPVFFSTTRQTDELPFGTLRSRVSQYGLIDVSIPPSHEAGQIEFPNREPDPQKHFLVAATDAYRDAGEMRANLNKALAAQKPKNRDVVIFVHGFNNRFSDGIYRIAQMSHDLGLPGVVASYSWPSAGNPLNYAYDRDSALFARDGLRRLIEEVTKSNADKVILVAHSLGSMVTMETLRELSVSGKTGVLNQIDGVVLMAPDLDLDLFKTQADAIGDLPEPFIIFSSKKDRALRLIEQLTGQKNRLGRLEDVSEIADYDITYIDVTAYSEGGLNHFPNAQSPALLQLLGGIPDLDTALSGDGGRRGLLPGTVLTVQNATALILSPVASR</sequence>
<dbReference type="OrthoDB" id="9797755at2"/>
<protein>
    <submittedName>
        <fullName evidence="2">Esterase/lipase superfamily enzyme</fullName>
    </submittedName>
</protein>
<proteinExistence type="predicted"/>
<evidence type="ECO:0000313" key="2">
    <source>
        <dbReference type="EMBL" id="SDW78821.1"/>
    </source>
</evidence>
<dbReference type="Pfam" id="PF05990">
    <property type="entry name" value="DUF900"/>
    <property type="match status" value="1"/>
</dbReference>
<dbReference type="InterPro" id="IPR010297">
    <property type="entry name" value="DUF900_hydrolase"/>
</dbReference>
<dbReference type="STRING" id="670155.SAMN04488001_1810"/>
<keyword evidence="1" id="KW-0732">Signal</keyword>
<dbReference type="InterPro" id="IPR029058">
    <property type="entry name" value="AB_hydrolase_fold"/>
</dbReference>
<dbReference type="InterPro" id="IPR014586">
    <property type="entry name" value="UCP033909"/>
</dbReference>
<evidence type="ECO:0000256" key="1">
    <source>
        <dbReference type="SAM" id="SignalP"/>
    </source>
</evidence>
<dbReference type="Gene3D" id="3.40.50.1820">
    <property type="entry name" value="alpha/beta hydrolase"/>
    <property type="match status" value="1"/>
</dbReference>
<dbReference type="PIRSF" id="PIRSF033909">
    <property type="entry name" value="UCP033909"/>
    <property type="match status" value="1"/>
</dbReference>
<dbReference type="PANTHER" id="PTHR36513:SF1">
    <property type="entry name" value="TRANSMEMBRANE PROTEIN"/>
    <property type="match status" value="1"/>
</dbReference>
<dbReference type="SUPFAM" id="SSF53474">
    <property type="entry name" value="alpha/beta-Hydrolases"/>
    <property type="match status" value="1"/>
</dbReference>
<dbReference type="PROSITE" id="PS51257">
    <property type="entry name" value="PROKAR_LIPOPROTEIN"/>
    <property type="match status" value="1"/>
</dbReference>
<dbReference type="PANTHER" id="PTHR36513">
    <property type="entry name" value="ABC TRANSMEMBRANE TYPE-1 DOMAIN-CONTAINING PROTEIN"/>
    <property type="match status" value="1"/>
</dbReference>
<name>A0A1H2WE57_9RHOB</name>
<dbReference type="EMBL" id="FNOI01000002">
    <property type="protein sequence ID" value="SDW78821.1"/>
    <property type="molecule type" value="Genomic_DNA"/>
</dbReference>
<dbReference type="RefSeq" id="WP_089946579.1">
    <property type="nucleotide sequence ID" value="NZ_FNOI01000002.1"/>
</dbReference>
<dbReference type="AlphaFoldDB" id="A0A1H2WE57"/>
<feature type="signal peptide" evidence="1">
    <location>
        <begin position="1"/>
        <end position="20"/>
    </location>
</feature>
<feature type="chain" id="PRO_5011782262" evidence="1">
    <location>
        <begin position="21"/>
        <end position="363"/>
    </location>
</feature>